<keyword evidence="2 5" id="KW-0645">Protease</keyword>
<dbReference type="GO" id="GO:0006508">
    <property type="term" value="P:proteolysis"/>
    <property type="evidence" value="ECO:0007669"/>
    <property type="project" value="UniProtKB-KW"/>
</dbReference>
<feature type="active site" description="Charge relay system" evidence="5">
    <location>
        <position position="612"/>
    </location>
</feature>
<dbReference type="InterPro" id="IPR036852">
    <property type="entry name" value="Peptidase_S8/S53_dom_sf"/>
</dbReference>
<evidence type="ECO:0000313" key="9">
    <source>
        <dbReference type="Proteomes" id="UP000620139"/>
    </source>
</evidence>
<sequence>MQALQATAREHGAAPVMVHLLPTSLEELRRDRAKVKADAAQREAALLAELGAEAWRSGRWRNEAGQVELYLTEAGLRILSNSNRALHFWPGRHWSAKLSLDPSDYRVVAIEKALKQSGQVSIAALPHLDQDADYELAPGNKWKLADATLSAAQQKLAAVAGEQVLADGQASIAASSDLRKVGIPMRLNRQARLKILEEAPLRGLWVDGSADPRPLHIDPEALTQADQQGLAEVVVTLRNPMLGALTRKSSAEAQRRAHRQAFQALRAAAKIPDTVGLEHTNLGVFTARLTGTQLRALANSQDGRMLSIALNRPRAKPMLATSTATLNMPVAWNLGYTASGQAIVVMDTGVQRDHAFFRDGSGNSRITLEACYGSSAQIGSTLYESRCPSAGPNGDSPLGLVGSAAPVLNCSTEAPDACSHGTHVTGIAAGRNEPLAGAGTQGVAPSGNIVAVQVFSFDVARKKEPGTFDADLLAAMDAVINAAVVGNVNPITVNLSLGGGYFSSACPGDLPAMTTAFGAMRDLGVPVVAATGNAFANGLIAWPACVPHAIKVSSTVNDGVGNTRSAFANVPFPDNFPGEAIWMAPGGGGSTSIRSSIAGPGVNGYDSISGTSMASPHIAGLYAAAKDALPGQGVDAITAFFRANFSQPVSINVCPVGPCGVYTVTLPRIRL</sequence>
<dbReference type="SUPFAM" id="SSF52743">
    <property type="entry name" value="Subtilisin-like"/>
    <property type="match status" value="1"/>
</dbReference>
<accession>A0A931IY36</accession>
<dbReference type="Proteomes" id="UP000620139">
    <property type="component" value="Unassembled WGS sequence"/>
</dbReference>
<reference evidence="8" key="1">
    <citation type="submission" date="2020-12" db="EMBL/GenBank/DDBJ databases">
        <title>The genome sequence of Inhella sp. 4Y17.</title>
        <authorList>
            <person name="Liu Y."/>
        </authorList>
    </citation>
    <scope>NUCLEOTIDE SEQUENCE</scope>
    <source>
        <strain evidence="8">4Y10</strain>
    </source>
</reference>
<evidence type="ECO:0000259" key="7">
    <source>
        <dbReference type="Pfam" id="PF00082"/>
    </source>
</evidence>
<dbReference type="GO" id="GO:0004252">
    <property type="term" value="F:serine-type endopeptidase activity"/>
    <property type="evidence" value="ECO:0007669"/>
    <property type="project" value="UniProtKB-UniRule"/>
</dbReference>
<keyword evidence="9" id="KW-1185">Reference proteome</keyword>
<protein>
    <submittedName>
        <fullName evidence="8">S8 family serine peptidase</fullName>
    </submittedName>
</protein>
<dbReference type="InterPro" id="IPR050131">
    <property type="entry name" value="Peptidase_S8_subtilisin-like"/>
</dbReference>
<proteinExistence type="inferred from homology"/>
<evidence type="ECO:0000256" key="5">
    <source>
        <dbReference type="PROSITE-ProRule" id="PRU01240"/>
    </source>
</evidence>
<comment type="similarity">
    <text evidence="1 5 6">Belongs to the peptidase S8 family.</text>
</comment>
<evidence type="ECO:0000256" key="6">
    <source>
        <dbReference type="RuleBase" id="RU003355"/>
    </source>
</evidence>
<feature type="domain" description="Peptidase S8/S53" evidence="7">
    <location>
        <begin position="339"/>
        <end position="631"/>
    </location>
</feature>
<gene>
    <name evidence="8" type="ORF">I7X43_04610</name>
</gene>
<dbReference type="EMBL" id="JAEDAL010000001">
    <property type="protein sequence ID" value="MBH9552128.1"/>
    <property type="molecule type" value="Genomic_DNA"/>
</dbReference>
<dbReference type="InterPro" id="IPR023828">
    <property type="entry name" value="Peptidase_S8_Ser-AS"/>
</dbReference>
<dbReference type="InterPro" id="IPR015500">
    <property type="entry name" value="Peptidase_S8_subtilisin-rel"/>
</dbReference>
<dbReference type="PROSITE" id="PS51892">
    <property type="entry name" value="SUBTILASE"/>
    <property type="match status" value="1"/>
</dbReference>
<evidence type="ECO:0000256" key="3">
    <source>
        <dbReference type="ARBA" id="ARBA00022801"/>
    </source>
</evidence>
<dbReference type="InterPro" id="IPR000209">
    <property type="entry name" value="Peptidase_S8/S53_dom"/>
</dbReference>
<organism evidence="8 9">
    <name type="scientific">Inhella gelatinilytica</name>
    <dbReference type="NCBI Taxonomy" id="2795030"/>
    <lineage>
        <taxon>Bacteria</taxon>
        <taxon>Pseudomonadati</taxon>
        <taxon>Pseudomonadota</taxon>
        <taxon>Betaproteobacteria</taxon>
        <taxon>Burkholderiales</taxon>
        <taxon>Sphaerotilaceae</taxon>
        <taxon>Inhella</taxon>
    </lineage>
</organism>
<dbReference type="PROSITE" id="PS00138">
    <property type="entry name" value="SUBTILASE_SER"/>
    <property type="match status" value="1"/>
</dbReference>
<dbReference type="PRINTS" id="PR00723">
    <property type="entry name" value="SUBTILISIN"/>
</dbReference>
<dbReference type="PANTHER" id="PTHR43806:SF11">
    <property type="entry name" value="CEREVISIN-RELATED"/>
    <property type="match status" value="1"/>
</dbReference>
<evidence type="ECO:0000256" key="4">
    <source>
        <dbReference type="ARBA" id="ARBA00022825"/>
    </source>
</evidence>
<keyword evidence="3 5" id="KW-0378">Hydrolase</keyword>
<dbReference type="PROSITE" id="PS00137">
    <property type="entry name" value="SUBTILASE_HIS"/>
    <property type="match status" value="1"/>
</dbReference>
<dbReference type="InterPro" id="IPR023827">
    <property type="entry name" value="Peptidase_S8_Asp-AS"/>
</dbReference>
<evidence type="ECO:0000313" key="8">
    <source>
        <dbReference type="EMBL" id="MBH9552128.1"/>
    </source>
</evidence>
<comment type="caution">
    <text evidence="8">The sequence shown here is derived from an EMBL/GenBank/DDBJ whole genome shotgun (WGS) entry which is preliminary data.</text>
</comment>
<name>A0A931IY36_9BURK</name>
<evidence type="ECO:0000256" key="1">
    <source>
        <dbReference type="ARBA" id="ARBA00011073"/>
    </source>
</evidence>
<feature type="active site" description="Charge relay system" evidence="5">
    <location>
        <position position="347"/>
    </location>
</feature>
<dbReference type="RefSeq" id="WP_198099701.1">
    <property type="nucleotide sequence ID" value="NZ_JAEDAL010000001.1"/>
</dbReference>
<feature type="active site" description="Charge relay system" evidence="5">
    <location>
        <position position="420"/>
    </location>
</feature>
<dbReference type="InterPro" id="IPR022398">
    <property type="entry name" value="Peptidase_S8_His-AS"/>
</dbReference>
<dbReference type="Gene3D" id="3.40.50.200">
    <property type="entry name" value="Peptidase S8/S53 domain"/>
    <property type="match status" value="1"/>
</dbReference>
<dbReference type="AlphaFoldDB" id="A0A931IY36"/>
<dbReference type="PROSITE" id="PS00136">
    <property type="entry name" value="SUBTILASE_ASP"/>
    <property type="match status" value="1"/>
</dbReference>
<evidence type="ECO:0000256" key="2">
    <source>
        <dbReference type="ARBA" id="ARBA00022670"/>
    </source>
</evidence>
<dbReference type="Pfam" id="PF00082">
    <property type="entry name" value="Peptidase_S8"/>
    <property type="match status" value="1"/>
</dbReference>
<dbReference type="PANTHER" id="PTHR43806">
    <property type="entry name" value="PEPTIDASE S8"/>
    <property type="match status" value="1"/>
</dbReference>
<keyword evidence="4 5" id="KW-0720">Serine protease</keyword>